<protein>
    <recommendedName>
        <fullName evidence="5 6">Dephospho-CoA kinase</fullName>
        <ecNumber evidence="5 6">2.7.1.24</ecNumber>
    </recommendedName>
    <alternativeName>
        <fullName evidence="5">Dephosphocoenzyme A kinase</fullName>
    </alternativeName>
</protein>
<dbReference type="Gene3D" id="3.40.50.300">
    <property type="entry name" value="P-loop containing nucleotide triphosphate hydrolases"/>
    <property type="match status" value="1"/>
</dbReference>
<dbReference type="OrthoDB" id="9812943at2"/>
<sequence>MKNPKLIGVTGGIGAGKSTVCKIFSTLGVPVYDADSRAKSLLHTDMELKHKIIEAFGEESYNEDGMPNRAYLAGQVFSDEGKTKRINSLVHPAVGRDFKNWVDQNNDHKYLIKEAALLFEAGSYKSLDYVIHVSVPKNERLNRVLIRDPERSKEQVLDIMDRQWGEGKKKKLADLVVYNDNKNSILQPVINLHDQLTLGKEI</sequence>
<evidence type="ECO:0000313" key="8">
    <source>
        <dbReference type="Proteomes" id="UP000298616"/>
    </source>
</evidence>
<reference evidence="7 8" key="1">
    <citation type="submission" date="2018-04" db="EMBL/GenBank/DDBJ databases">
        <title>Complete genome uncultured novel isolate.</title>
        <authorList>
            <person name="Merlino G."/>
        </authorList>
    </citation>
    <scope>NUCLEOTIDE SEQUENCE [LARGE SCALE GENOMIC DNA]</scope>
    <source>
        <strain evidence="8">R1DC9</strain>
    </source>
</reference>
<feature type="binding site" evidence="5">
    <location>
        <begin position="14"/>
        <end position="19"/>
    </location>
    <ligand>
        <name>ATP</name>
        <dbReference type="ChEBI" id="CHEBI:30616"/>
    </ligand>
</feature>
<dbReference type="RefSeq" id="WP_137089099.1">
    <property type="nucleotide sequence ID" value="NZ_CP028923.1"/>
</dbReference>
<dbReference type="EMBL" id="CP028923">
    <property type="protein sequence ID" value="QCK13504.1"/>
    <property type="molecule type" value="Genomic_DNA"/>
</dbReference>
<dbReference type="AlphaFoldDB" id="A0A4D7JXT4"/>
<evidence type="ECO:0000256" key="4">
    <source>
        <dbReference type="ARBA" id="ARBA00022993"/>
    </source>
</evidence>
<keyword evidence="5 7" id="KW-0418">Kinase</keyword>
<keyword evidence="2 5" id="KW-0547">Nucleotide-binding</keyword>
<evidence type="ECO:0000256" key="6">
    <source>
        <dbReference type="NCBIfam" id="TIGR00152"/>
    </source>
</evidence>
<dbReference type="EC" id="2.7.1.24" evidence="5 6"/>
<evidence type="ECO:0000313" key="7">
    <source>
        <dbReference type="EMBL" id="QCK13504.1"/>
    </source>
</evidence>
<dbReference type="GO" id="GO:0015937">
    <property type="term" value="P:coenzyme A biosynthetic process"/>
    <property type="evidence" value="ECO:0007669"/>
    <property type="project" value="UniProtKB-UniRule"/>
</dbReference>
<gene>
    <name evidence="5" type="primary">coaE</name>
    <name evidence="7" type="ORF">DCC35_01415</name>
</gene>
<dbReference type="SUPFAM" id="SSF52540">
    <property type="entry name" value="P-loop containing nucleoside triphosphate hydrolases"/>
    <property type="match status" value="1"/>
</dbReference>
<proteinExistence type="inferred from homology"/>
<evidence type="ECO:0000256" key="3">
    <source>
        <dbReference type="ARBA" id="ARBA00022840"/>
    </source>
</evidence>
<dbReference type="NCBIfam" id="TIGR00152">
    <property type="entry name" value="dephospho-CoA kinase"/>
    <property type="match status" value="1"/>
</dbReference>
<dbReference type="GO" id="GO:0004140">
    <property type="term" value="F:dephospho-CoA kinase activity"/>
    <property type="evidence" value="ECO:0007669"/>
    <property type="project" value="UniProtKB-UniRule"/>
</dbReference>
<evidence type="ECO:0000256" key="2">
    <source>
        <dbReference type="ARBA" id="ARBA00022741"/>
    </source>
</evidence>
<organism evidence="7 8">
    <name type="scientific">Mangrovivirga cuniculi</name>
    <dbReference type="NCBI Taxonomy" id="2715131"/>
    <lineage>
        <taxon>Bacteria</taxon>
        <taxon>Pseudomonadati</taxon>
        <taxon>Bacteroidota</taxon>
        <taxon>Cytophagia</taxon>
        <taxon>Cytophagales</taxon>
        <taxon>Mangrovivirgaceae</taxon>
        <taxon>Mangrovivirga</taxon>
    </lineage>
</organism>
<dbReference type="GO" id="GO:0005737">
    <property type="term" value="C:cytoplasm"/>
    <property type="evidence" value="ECO:0007669"/>
    <property type="project" value="UniProtKB-SubCell"/>
</dbReference>
<dbReference type="InterPro" id="IPR027417">
    <property type="entry name" value="P-loop_NTPase"/>
</dbReference>
<dbReference type="Pfam" id="PF01121">
    <property type="entry name" value="CoaE"/>
    <property type="match status" value="1"/>
</dbReference>
<keyword evidence="5" id="KW-0808">Transferase</keyword>
<dbReference type="PANTHER" id="PTHR10695">
    <property type="entry name" value="DEPHOSPHO-COA KINASE-RELATED"/>
    <property type="match status" value="1"/>
</dbReference>
<dbReference type="Proteomes" id="UP000298616">
    <property type="component" value="Chromosome"/>
</dbReference>
<keyword evidence="4 5" id="KW-0173">Coenzyme A biosynthesis</keyword>
<comment type="pathway">
    <text evidence="5">Cofactor biosynthesis; coenzyme A biosynthesis; CoA from (R)-pantothenate: step 5/5.</text>
</comment>
<comment type="catalytic activity">
    <reaction evidence="5">
        <text>3'-dephospho-CoA + ATP = ADP + CoA + H(+)</text>
        <dbReference type="Rhea" id="RHEA:18245"/>
        <dbReference type="ChEBI" id="CHEBI:15378"/>
        <dbReference type="ChEBI" id="CHEBI:30616"/>
        <dbReference type="ChEBI" id="CHEBI:57287"/>
        <dbReference type="ChEBI" id="CHEBI:57328"/>
        <dbReference type="ChEBI" id="CHEBI:456216"/>
        <dbReference type="EC" id="2.7.1.24"/>
    </reaction>
</comment>
<keyword evidence="3 5" id="KW-0067">ATP-binding</keyword>
<dbReference type="CDD" id="cd02022">
    <property type="entry name" value="DPCK"/>
    <property type="match status" value="1"/>
</dbReference>
<dbReference type="HAMAP" id="MF_00376">
    <property type="entry name" value="Dephospho_CoA_kinase"/>
    <property type="match status" value="1"/>
</dbReference>
<evidence type="ECO:0000256" key="1">
    <source>
        <dbReference type="ARBA" id="ARBA00009018"/>
    </source>
</evidence>
<comment type="similarity">
    <text evidence="1 5">Belongs to the CoaE family.</text>
</comment>
<keyword evidence="8" id="KW-1185">Reference proteome</keyword>
<keyword evidence="5" id="KW-0963">Cytoplasm</keyword>
<dbReference type="KEGG" id="fpf:DCC35_01415"/>
<comment type="subcellular location">
    <subcellularLocation>
        <location evidence="5">Cytoplasm</location>
    </subcellularLocation>
</comment>
<dbReference type="PROSITE" id="PS51219">
    <property type="entry name" value="DPCK"/>
    <property type="match status" value="1"/>
</dbReference>
<dbReference type="InterPro" id="IPR001977">
    <property type="entry name" value="Depp_CoAkinase"/>
</dbReference>
<dbReference type="PANTHER" id="PTHR10695:SF46">
    <property type="entry name" value="BIFUNCTIONAL COENZYME A SYNTHASE-RELATED"/>
    <property type="match status" value="1"/>
</dbReference>
<accession>A0A4D7JXT4</accession>
<dbReference type="UniPathway" id="UPA00241">
    <property type="reaction ID" value="UER00356"/>
</dbReference>
<evidence type="ECO:0000256" key="5">
    <source>
        <dbReference type="HAMAP-Rule" id="MF_00376"/>
    </source>
</evidence>
<dbReference type="GO" id="GO:0005524">
    <property type="term" value="F:ATP binding"/>
    <property type="evidence" value="ECO:0007669"/>
    <property type="project" value="UniProtKB-UniRule"/>
</dbReference>
<comment type="function">
    <text evidence="5">Catalyzes the phosphorylation of the 3'-hydroxyl group of dephosphocoenzyme A to form coenzyme A.</text>
</comment>
<name>A0A4D7JXT4_9BACT</name>